<dbReference type="Pfam" id="PF00531">
    <property type="entry name" value="Death"/>
    <property type="match status" value="1"/>
</dbReference>
<dbReference type="Proteomes" id="UP000018936">
    <property type="component" value="Unassembled WGS sequence"/>
</dbReference>
<feature type="domain" description="Death" evidence="1">
    <location>
        <begin position="1"/>
        <end position="65"/>
    </location>
</feature>
<dbReference type="InterPro" id="IPR000488">
    <property type="entry name" value="Death_dom"/>
</dbReference>
<gene>
    <name evidence="2" type="ORF">L345_09048</name>
</gene>
<reference evidence="2 3" key="1">
    <citation type="journal article" date="2013" name="Proc. Natl. Acad. Sci. U.S.A.">
        <title>The king cobra genome reveals dynamic gene evolution and adaptation in the snake venom system.</title>
        <authorList>
            <person name="Vonk F.J."/>
            <person name="Casewell N.R."/>
            <person name="Henkel C.V."/>
            <person name="Heimberg A.M."/>
            <person name="Jansen H.J."/>
            <person name="McCleary R.J."/>
            <person name="Kerkkamp H.M."/>
            <person name="Vos R.A."/>
            <person name="Guerreiro I."/>
            <person name="Calvete J.J."/>
            <person name="Wuster W."/>
            <person name="Woods A.E."/>
            <person name="Logan J.M."/>
            <person name="Harrison R.A."/>
            <person name="Castoe T.A."/>
            <person name="de Koning A.P."/>
            <person name="Pollock D.D."/>
            <person name="Yandell M."/>
            <person name="Calderon D."/>
            <person name="Renjifo C."/>
            <person name="Currier R.B."/>
            <person name="Salgado D."/>
            <person name="Pla D."/>
            <person name="Sanz L."/>
            <person name="Hyder A.S."/>
            <person name="Ribeiro J.M."/>
            <person name="Arntzen J.W."/>
            <person name="van den Thillart G.E."/>
            <person name="Boetzer M."/>
            <person name="Pirovano W."/>
            <person name="Dirks R.P."/>
            <person name="Spaink H.P."/>
            <person name="Duboule D."/>
            <person name="McGlinn E."/>
            <person name="Kini R.M."/>
            <person name="Richardson M.K."/>
        </authorList>
    </citation>
    <scope>NUCLEOTIDE SEQUENCE</scope>
    <source>
        <tissue evidence="2">Blood</tissue>
    </source>
</reference>
<keyword evidence="3" id="KW-1185">Reference proteome</keyword>
<evidence type="ECO:0000259" key="1">
    <source>
        <dbReference type="PROSITE" id="PS50017"/>
    </source>
</evidence>
<name>V8NSY6_OPHHA</name>
<evidence type="ECO:0000313" key="3">
    <source>
        <dbReference type="Proteomes" id="UP000018936"/>
    </source>
</evidence>
<proteinExistence type="predicted"/>
<evidence type="ECO:0000313" key="2">
    <source>
        <dbReference type="EMBL" id="ETE65180.1"/>
    </source>
</evidence>
<organism evidence="2 3">
    <name type="scientific">Ophiophagus hannah</name>
    <name type="common">King cobra</name>
    <name type="synonym">Naja hannah</name>
    <dbReference type="NCBI Taxonomy" id="8665"/>
    <lineage>
        <taxon>Eukaryota</taxon>
        <taxon>Metazoa</taxon>
        <taxon>Chordata</taxon>
        <taxon>Craniata</taxon>
        <taxon>Vertebrata</taxon>
        <taxon>Euteleostomi</taxon>
        <taxon>Lepidosauria</taxon>
        <taxon>Squamata</taxon>
        <taxon>Bifurcata</taxon>
        <taxon>Unidentata</taxon>
        <taxon>Episquamata</taxon>
        <taxon>Toxicofera</taxon>
        <taxon>Serpentes</taxon>
        <taxon>Colubroidea</taxon>
        <taxon>Elapidae</taxon>
        <taxon>Elapinae</taxon>
        <taxon>Ophiophagus</taxon>
    </lineage>
</organism>
<dbReference type="OrthoDB" id="9417953at2759"/>
<dbReference type="GO" id="GO:0007165">
    <property type="term" value="P:signal transduction"/>
    <property type="evidence" value="ECO:0007669"/>
    <property type="project" value="InterPro"/>
</dbReference>
<dbReference type="EMBL" id="AZIM01001966">
    <property type="protein sequence ID" value="ETE65180.1"/>
    <property type="molecule type" value="Genomic_DNA"/>
</dbReference>
<dbReference type="AlphaFoldDB" id="V8NSY6"/>
<sequence>MRLLKLTDNEIDSAEKSSQYGNEQHYQMLRTWLDKNGQAATLSVLLDVLNGMDLKGIAEEVISVLIAQCLYVYEE</sequence>
<protein>
    <recommendedName>
        <fullName evidence="1">Death domain-containing protein</fullName>
    </recommendedName>
</protein>
<dbReference type="SUPFAM" id="SSF47986">
    <property type="entry name" value="DEATH domain"/>
    <property type="match status" value="1"/>
</dbReference>
<comment type="caution">
    <text evidence="2">The sequence shown here is derived from an EMBL/GenBank/DDBJ whole genome shotgun (WGS) entry which is preliminary data.</text>
</comment>
<dbReference type="PROSITE" id="PS50017">
    <property type="entry name" value="DEATH_DOMAIN"/>
    <property type="match status" value="1"/>
</dbReference>
<feature type="non-terminal residue" evidence="2">
    <location>
        <position position="1"/>
    </location>
</feature>
<dbReference type="InterPro" id="IPR011029">
    <property type="entry name" value="DEATH-like_dom_sf"/>
</dbReference>
<accession>V8NSY6</accession>
<dbReference type="Gene3D" id="1.10.533.10">
    <property type="entry name" value="Death Domain, Fas"/>
    <property type="match status" value="1"/>
</dbReference>